<comment type="caution">
    <text evidence="3">The sequence shown here is derived from an EMBL/GenBank/DDBJ whole genome shotgun (WGS) entry which is preliminary data.</text>
</comment>
<dbReference type="PRINTS" id="PR00080">
    <property type="entry name" value="SDRFAMILY"/>
</dbReference>
<dbReference type="CDD" id="cd05233">
    <property type="entry name" value="SDR_c"/>
    <property type="match status" value="1"/>
</dbReference>
<dbReference type="Pfam" id="PF13561">
    <property type="entry name" value="adh_short_C2"/>
    <property type="match status" value="1"/>
</dbReference>
<dbReference type="SUPFAM" id="SSF51735">
    <property type="entry name" value="NAD(P)-binding Rossmann-fold domains"/>
    <property type="match status" value="1"/>
</dbReference>
<organism evidence="3 4">
    <name type="scientific">Bradyrhizobium japonicum</name>
    <dbReference type="NCBI Taxonomy" id="375"/>
    <lineage>
        <taxon>Bacteria</taxon>
        <taxon>Pseudomonadati</taxon>
        <taxon>Pseudomonadota</taxon>
        <taxon>Alphaproteobacteria</taxon>
        <taxon>Hyphomicrobiales</taxon>
        <taxon>Nitrobacteraceae</taxon>
        <taxon>Bradyrhizobium</taxon>
    </lineage>
</organism>
<evidence type="ECO:0000313" key="4">
    <source>
        <dbReference type="Proteomes" id="UP000030377"/>
    </source>
</evidence>
<accession>A0A0A3YQH0</accession>
<evidence type="ECO:0000256" key="1">
    <source>
        <dbReference type="ARBA" id="ARBA00006484"/>
    </source>
</evidence>
<dbReference type="PANTHER" id="PTHR43639:SF1">
    <property type="entry name" value="SHORT-CHAIN DEHYDROGENASE_REDUCTASE FAMILY PROTEIN"/>
    <property type="match status" value="1"/>
</dbReference>
<comment type="similarity">
    <text evidence="1">Belongs to the short-chain dehydrogenases/reductases (SDR) family.</text>
</comment>
<evidence type="ECO:0000313" key="3">
    <source>
        <dbReference type="EMBL" id="KGT75928.1"/>
    </source>
</evidence>
<dbReference type="AlphaFoldDB" id="A0A0A3YQH0"/>
<evidence type="ECO:0000256" key="2">
    <source>
        <dbReference type="ARBA" id="ARBA00023002"/>
    </source>
</evidence>
<dbReference type="Gene3D" id="3.40.50.720">
    <property type="entry name" value="NAD(P)-binding Rossmann-like Domain"/>
    <property type="match status" value="1"/>
</dbReference>
<sequence>MTSERKVAVITGASRGIGAGLLEAYRDIGYHVVASSRSIGRSDDPSMLAVDGDIASAKTTDRIVELAIERFGRIDTLINNAGLFIAKPFTEYSEADFAKMVGVNLAGFFNLTQRVAARMLLAGSGHIVNITATIAEQPMASLAAALAALTKGGLNAITRSLAIEYASRNIRVNAISPGAIATPMHAPEAHGFLASLQPMGRMGEIQEVVDAVMYLERAAFVTGEIMHVDGGASAGHW</sequence>
<protein>
    <submittedName>
        <fullName evidence="3">3-oxoacyl-ACP reductase</fullName>
    </submittedName>
</protein>
<proteinExistence type="inferred from homology"/>
<dbReference type="InterPro" id="IPR002347">
    <property type="entry name" value="SDR_fam"/>
</dbReference>
<name>A0A0A3YQH0_BRAJP</name>
<dbReference type="EMBL" id="JRPN01000022">
    <property type="protein sequence ID" value="KGT75928.1"/>
    <property type="molecule type" value="Genomic_DNA"/>
</dbReference>
<dbReference type="FunFam" id="3.40.50.720:FF:000084">
    <property type="entry name" value="Short-chain dehydrogenase reductase"/>
    <property type="match status" value="1"/>
</dbReference>
<dbReference type="RefSeq" id="WP_028155876.1">
    <property type="nucleotide sequence ID" value="NZ_JANUDC010000001.1"/>
</dbReference>
<dbReference type="Proteomes" id="UP000030377">
    <property type="component" value="Unassembled WGS sequence"/>
</dbReference>
<dbReference type="PRINTS" id="PR00081">
    <property type="entry name" value="GDHRDH"/>
</dbReference>
<reference evidence="3 4" key="1">
    <citation type="submission" date="2014-09" db="EMBL/GenBank/DDBJ databases">
        <title>Draft genome of Bradyrhizobium japonicum Is-34.</title>
        <authorList>
            <person name="Tsurumaru H."/>
            <person name="Yamakawa T."/>
            <person name="Hashimoto S."/>
            <person name="Okizaki K."/>
            <person name="Kanesaki Y."/>
            <person name="Yoshikawa H."/>
            <person name="Yajima S."/>
        </authorList>
    </citation>
    <scope>NUCLEOTIDE SEQUENCE [LARGE SCALE GENOMIC DNA]</scope>
    <source>
        <strain evidence="3 4">Is-34</strain>
    </source>
</reference>
<keyword evidence="2" id="KW-0560">Oxidoreductase</keyword>
<dbReference type="GO" id="GO:0016491">
    <property type="term" value="F:oxidoreductase activity"/>
    <property type="evidence" value="ECO:0007669"/>
    <property type="project" value="UniProtKB-KW"/>
</dbReference>
<dbReference type="PANTHER" id="PTHR43639">
    <property type="entry name" value="OXIDOREDUCTASE, SHORT-CHAIN DEHYDROGENASE/REDUCTASE FAMILY (AFU_ORTHOLOGUE AFUA_5G02870)"/>
    <property type="match status" value="1"/>
</dbReference>
<dbReference type="InterPro" id="IPR036291">
    <property type="entry name" value="NAD(P)-bd_dom_sf"/>
</dbReference>
<gene>
    <name evidence="3" type="ORF">MA20_30850</name>
</gene>